<comment type="caution">
    <text evidence="2">The sequence shown here is derived from an EMBL/GenBank/DDBJ whole genome shotgun (WGS) entry which is preliminary data.</text>
</comment>
<evidence type="ECO:0000313" key="3">
    <source>
        <dbReference type="Proteomes" id="UP000479710"/>
    </source>
</evidence>
<dbReference type="AlphaFoldDB" id="A0A6G1CWY9"/>
<reference evidence="2 3" key="1">
    <citation type="submission" date="2019-11" db="EMBL/GenBank/DDBJ databases">
        <title>Whole genome sequence of Oryza granulata.</title>
        <authorList>
            <person name="Li W."/>
        </authorList>
    </citation>
    <scope>NUCLEOTIDE SEQUENCE [LARGE SCALE GENOMIC DNA]</scope>
    <source>
        <strain evidence="3">cv. Menghai</strain>
        <tissue evidence="2">Leaf</tissue>
    </source>
</reference>
<keyword evidence="3" id="KW-1185">Reference proteome</keyword>
<organism evidence="2 3">
    <name type="scientific">Oryza meyeriana var. granulata</name>
    <dbReference type="NCBI Taxonomy" id="110450"/>
    <lineage>
        <taxon>Eukaryota</taxon>
        <taxon>Viridiplantae</taxon>
        <taxon>Streptophyta</taxon>
        <taxon>Embryophyta</taxon>
        <taxon>Tracheophyta</taxon>
        <taxon>Spermatophyta</taxon>
        <taxon>Magnoliopsida</taxon>
        <taxon>Liliopsida</taxon>
        <taxon>Poales</taxon>
        <taxon>Poaceae</taxon>
        <taxon>BOP clade</taxon>
        <taxon>Oryzoideae</taxon>
        <taxon>Oryzeae</taxon>
        <taxon>Oryzinae</taxon>
        <taxon>Oryza</taxon>
        <taxon>Oryza meyeriana</taxon>
    </lineage>
</organism>
<gene>
    <name evidence="2" type="ORF">E2562_031558</name>
</gene>
<protein>
    <submittedName>
        <fullName evidence="2">Uncharacterized protein</fullName>
    </submittedName>
</protein>
<name>A0A6G1CWY9_9ORYZ</name>
<feature type="transmembrane region" description="Helical" evidence="1">
    <location>
        <begin position="30"/>
        <end position="49"/>
    </location>
</feature>
<keyword evidence="1" id="KW-1133">Transmembrane helix</keyword>
<proteinExistence type="predicted"/>
<sequence length="74" mass="8792">MAMEILDMAVDKVIEEAWERAQEEEEQGWLFLRATIVVVCKLTLMVVLGRIKKKVEGRRTANRWSKRMVSRRSW</sequence>
<evidence type="ECO:0000256" key="1">
    <source>
        <dbReference type="SAM" id="Phobius"/>
    </source>
</evidence>
<keyword evidence="1" id="KW-0812">Transmembrane</keyword>
<accession>A0A6G1CWY9</accession>
<evidence type="ECO:0000313" key="2">
    <source>
        <dbReference type="EMBL" id="KAF0904043.1"/>
    </source>
</evidence>
<keyword evidence="1" id="KW-0472">Membrane</keyword>
<dbReference type="Proteomes" id="UP000479710">
    <property type="component" value="Unassembled WGS sequence"/>
</dbReference>
<dbReference type="EMBL" id="SPHZ02000008">
    <property type="protein sequence ID" value="KAF0904043.1"/>
    <property type="molecule type" value="Genomic_DNA"/>
</dbReference>